<evidence type="ECO:0000313" key="3">
    <source>
        <dbReference type="EMBL" id="CAD2072642.1"/>
    </source>
</evidence>
<proteinExistence type="predicted"/>
<dbReference type="AlphaFoldDB" id="A0A6V7R6Z7"/>
<organism evidence="3 4">
    <name type="scientific">Phocicoccus schoeneichii</name>
    <dbReference type="NCBI Taxonomy" id="1812261"/>
    <lineage>
        <taxon>Bacteria</taxon>
        <taxon>Bacillati</taxon>
        <taxon>Bacillota</taxon>
        <taxon>Bacilli</taxon>
        <taxon>Bacillales</taxon>
        <taxon>Salinicoccaceae</taxon>
        <taxon>Phocicoccus</taxon>
    </lineage>
</organism>
<dbReference type="NCBIfam" id="NF033194">
    <property type="entry name" value="lipo_EMYY"/>
    <property type="match status" value="1"/>
</dbReference>
<dbReference type="RefSeq" id="WP_186085115.1">
    <property type="nucleotide sequence ID" value="NZ_BMDB01000001.1"/>
</dbReference>
<feature type="coiled-coil region" evidence="1">
    <location>
        <begin position="181"/>
        <end position="208"/>
    </location>
</feature>
<dbReference type="EMBL" id="CAJEWE010000006">
    <property type="protein sequence ID" value="CAD2072642.1"/>
    <property type="molecule type" value="Genomic_DNA"/>
</dbReference>
<comment type="caution">
    <text evidence="3">The sequence shown here is derived from an EMBL/GenBank/DDBJ whole genome shotgun (WGS) entry which is preliminary data.</text>
</comment>
<dbReference type="Proteomes" id="UP000521032">
    <property type="component" value="Unassembled WGS sequence"/>
</dbReference>
<dbReference type="InterPro" id="IPR048013">
    <property type="entry name" value="EMYY_lipop"/>
</dbReference>
<evidence type="ECO:0000256" key="1">
    <source>
        <dbReference type="SAM" id="Coils"/>
    </source>
</evidence>
<dbReference type="PROSITE" id="PS51257">
    <property type="entry name" value="PROKAR_LIPOPROTEIN"/>
    <property type="match status" value="1"/>
</dbReference>
<name>A0A6V7R6Z7_9BACL</name>
<gene>
    <name evidence="3" type="ORF">JEOSCH030_00349</name>
</gene>
<feature type="signal peptide" evidence="2">
    <location>
        <begin position="1"/>
        <end position="23"/>
    </location>
</feature>
<sequence>MRLFKKIKIRMFLITALSIVLVACGNNLKEDKDKYLKNMQPVYDMEDKDTTAAEQLDTKKIENIYVGTESKVKDEDLNHYFEILDESLIPLATEMEEKANNVEVTNEEIITLHDSYKESIKLKKQFAEELREYLDIYQRSVEINSQLTDYGEKVLNNKKARDRLIQEKHTDAEKKEIDALVKVINNNSETLEDEATTLQKDLSIVEKEEHIKNVLMPLLDKQIANINSIAIKTNKGKEVRTLSLEMFYTFKSYYEERANLMRVYEDEGNYQLQNILPKLEVSKKVSDKYHKNVEKLDSKK</sequence>
<evidence type="ECO:0000256" key="2">
    <source>
        <dbReference type="SAM" id="SignalP"/>
    </source>
</evidence>
<protein>
    <recommendedName>
        <fullName evidence="5">EMYY motif lipoprotein</fullName>
    </recommendedName>
</protein>
<reference evidence="3 4" key="1">
    <citation type="submission" date="2020-07" db="EMBL/GenBank/DDBJ databases">
        <authorList>
            <person name="Criscuolo A."/>
        </authorList>
    </citation>
    <scope>NUCLEOTIDE SEQUENCE [LARGE SCALE GENOMIC DNA]</scope>
    <source>
        <strain evidence="4">CIP 111030</strain>
    </source>
</reference>
<feature type="chain" id="PRO_5039049658" description="EMYY motif lipoprotein" evidence="2">
    <location>
        <begin position="24"/>
        <end position="300"/>
    </location>
</feature>
<evidence type="ECO:0008006" key="5">
    <source>
        <dbReference type="Google" id="ProtNLM"/>
    </source>
</evidence>
<keyword evidence="2" id="KW-0732">Signal</keyword>
<accession>A0A6V7R6Z7</accession>
<keyword evidence="4" id="KW-1185">Reference proteome</keyword>
<keyword evidence="1" id="KW-0175">Coiled coil</keyword>
<evidence type="ECO:0000313" key="4">
    <source>
        <dbReference type="Proteomes" id="UP000521032"/>
    </source>
</evidence>